<evidence type="ECO:0000313" key="3">
    <source>
        <dbReference type="EMBL" id="TPW33874.1"/>
    </source>
</evidence>
<accession>A0A506UKJ4</accession>
<keyword evidence="2" id="KW-0812">Transmembrane</keyword>
<reference evidence="3 4" key="1">
    <citation type="submission" date="2019-03" db="EMBL/GenBank/DDBJ databases">
        <title>The complete genome sequence of Neokomagataea sp. Jb2 NBRC113641.</title>
        <authorList>
            <person name="Chua K.-O."/>
            <person name="Chan K.-G."/>
            <person name="See-Too W.-S."/>
        </authorList>
    </citation>
    <scope>NUCLEOTIDE SEQUENCE [LARGE SCALE GENOMIC DNA]</scope>
    <source>
        <strain evidence="3 4">Jb2</strain>
    </source>
</reference>
<keyword evidence="2" id="KW-0472">Membrane</keyword>
<dbReference type="EMBL" id="SORZ01000002">
    <property type="protein sequence ID" value="TPW33874.1"/>
    <property type="molecule type" value="Genomic_DNA"/>
</dbReference>
<gene>
    <name evidence="3" type="ORF">E3202_04590</name>
</gene>
<protein>
    <submittedName>
        <fullName evidence="3">Uncharacterized protein</fullName>
    </submittedName>
</protein>
<organism evidence="3 4">
    <name type="scientific">Oecophyllibacter saccharovorans</name>
    <dbReference type="NCBI Taxonomy" id="2558360"/>
    <lineage>
        <taxon>Bacteria</taxon>
        <taxon>Pseudomonadati</taxon>
        <taxon>Pseudomonadota</taxon>
        <taxon>Alphaproteobacteria</taxon>
        <taxon>Acetobacterales</taxon>
        <taxon>Acetobacteraceae</taxon>
        <taxon>Oecophyllibacter</taxon>
    </lineage>
</organism>
<dbReference type="RefSeq" id="WP_165600592.1">
    <property type="nucleotide sequence ID" value="NZ_SORZ01000002.1"/>
</dbReference>
<feature type="transmembrane region" description="Helical" evidence="2">
    <location>
        <begin position="40"/>
        <end position="60"/>
    </location>
</feature>
<name>A0A506UKJ4_9PROT</name>
<feature type="compositionally biased region" description="Polar residues" evidence="1">
    <location>
        <begin position="111"/>
        <end position="123"/>
    </location>
</feature>
<evidence type="ECO:0000256" key="1">
    <source>
        <dbReference type="SAM" id="MobiDB-lite"/>
    </source>
</evidence>
<comment type="caution">
    <text evidence="3">The sequence shown here is derived from an EMBL/GenBank/DDBJ whole genome shotgun (WGS) entry which is preliminary data.</text>
</comment>
<keyword evidence="2" id="KW-1133">Transmembrane helix</keyword>
<evidence type="ECO:0000256" key="2">
    <source>
        <dbReference type="SAM" id="Phobius"/>
    </source>
</evidence>
<proteinExistence type="predicted"/>
<evidence type="ECO:0000313" key="4">
    <source>
        <dbReference type="Proteomes" id="UP000315037"/>
    </source>
</evidence>
<dbReference type="Proteomes" id="UP000315037">
    <property type="component" value="Unassembled WGS sequence"/>
</dbReference>
<feature type="region of interest" description="Disordered" evidence="1">
    <location>
        <begin position="68"/>
        <end position="130"/>
    </location>
</feature>
<sequence>MASALTCNRTAGEAQRFPSESIIPAFFFHHGNYIRRRGNLTWLGLSGAALGSVLSAAFLVPDAKAASNTPVTAASPGSPGATSTQPQESSGNAGLKVQNSTEGREPLRPTDASTYPGMQQKARTSGHGRPFISLQNGWPTINLSWLAPKKPLPEQWYAGTMIGYSPAFLEGEGGFEPMSIGNLPVGRFDSHGRQTRGSSMKTFTQDEWFKQALNNRISVVVQPTWGITSGGRTAGGTKVKSSKVQFNDLPVDLNYRFESTYSPSLTAYMGFQAPTGSYSNLSRASEAGGTGTWNLRYGMLLQFVQPFFQREVRFRIWSFARTPVTSARLRNISAYGTGKGFRGSAHPGPYGTNGITMEFGITRAWVFGLDLFNDWSSSTKVHGFYKNDPTKHAPHRTGWSTDYQIGPTLEYSYSPNLSGALELVVTAAGHNTPHIVSPQFGIYYAW</sequence>
<feature type="compositionally biased region" description="Polar residues" evidence="1">
    <location>
        <begin position="80"/>
        <end position="101"/>
    </location>
</feature>
<keyword evidence="4" id="KW-1185">Reference proteome</keyword>
<dbReference type="AlphaFoldDB" id="A0A506UKJ4"/>